<protein>
    <submittedName>
        <fullName evidence="2">Uncharacterized protein</fullName>
    </submittedName>
</protein>
<organism evidence="2 3">
    <name type="scientific">Nonomuraea ferruginea</name>
    <dbReference type="NCBI Taxonomy" id="46174"/>
    <lineage>
        <taxon>Bacteria</taxon>
        <taxon>Bacillati</taxon>
        <taxon>Actinomycetota</taxon>
        <taxon>Actinomycetes</taxon>
        <taxon>Streptosporangiales</taxon>
        <taxon>Streptosporangiaceae</taxon>
        <taxon>Nonomuraea</taxon>
    </lineage>
</organism>
<gene>
    <name evidence="2" type="ORF">OUY24_31020</name>
</gene>
<sequence length="656" mass="71777">MLEARMSSPDPRPHLGGDYSGIDPGLMDLFEPALGRTGATIESSEPQIRRTLQQFDLDTSYLTAFREAANWISAKRPELRRRKETISAEKADWGAPGQAVNGMVAFDEARYSKAFNDPHVYAAVSHLSADGKISDSVLAALEKRAQDPEFVTKLMHALGPETYLALMRRTVSQRDEKRLEAALSKALGAASPRLGADWRKSLTADLDREEYFALARALKHGTFDHGFLLYVARKVDSASRAEKDPWFAGRQVRTPLPEAMYQSAMKDVFEALGRHPKAAQEFFAYDRSALRFYVMEKPLKDGGVALGRALEAATMTFRDHAGTALDPSRGYLSAGLASDLVHLQFERIKADERPSLVAAGSIGRILAAYISDVNRVAFVGLEQPGVFMEDYPNLPGREDWGARFNKGELRAVMQEAFKEDEKAFGVVTSAQTAWSDRLLNHGAGQVAAGQGADSLNTAGLEIGAGFGLITDAAGLARIEKGHELDETQKRNMKILTAVVNTGLAIPQAGSWPIGASVTGAWTGMIEDAVQGNARKEAVFAANSTVEQTRFLVHQLTAQAMFDHGLFGAADPPAKTHPWASLSDVEPGDDPRSAPNNFLKPDGKTLMSFDEMSAGDGRRYDAYHTWLYKRPEDNPWKTLGVQTALDDGYTTGFVRYQ</sequence>
<reference evidence="2 3" key="1">
    <citation type="submission" date="2022-11" db="EMBL/GenBank/DDBJ databases">
        <title>Nonomuraea corallina sp. nov., a new species of the genus Nonomuraea isolated from sea side sediment in Thai sea.</title>
        <authorList>
            <person name="Ngamcharungchit C."/>
            <person name="Matsumoto A."/>
            <person name="Suriyachadkun C."/>
            <person name="Panbangred W."/>
            <person name="Inahashi Y."/>
            <person name="Intra B."/>
        </authorList>
    </citation>
    <scope>NUCLEOTIDE SEQUENCE [LARGE SCALE GENOMIC DNA]</scope>
    <source>
        <strain evidence="2 3">DSM 43553</strain>
    </source>
</reference>
<evidence type="ECO:0000313" key="3">
    <source>
        <dbReference type="Proteomes" id="UP001212498"/>
    </source>
</evidence>
<evidence type="ECO:0000313" key="2">
    <source>
        <dbReference type="EMBL" id="MDA0645080.1"/>
    </source>
</evidence>
<feature type="region of interest" description="Disordered" evidence="1">
    <location>
        <begin position="576"/>
        <end position="600"/>
    </location>
</feature>
<name>A0ABT4T7F7_9ACTN</name>
<accession>A0ABT4T7F7</accession>
<proteinExistence type="predicted"/>
<dbReference type="RefSeq" id="WP_271278840.1">
    <property type="nucleotide sequence ID" value="NZ_BAABFD010000003.1"/>
</dbReference>
<evidence type="ECO:0000256" key="1">
    <source>
        <dbReference type="SAM" id="MobiDB-lite"/>
    </source>
</evidence>
<dbReference type="Proteomes" id="UP001212498">
    <property type="component" value="Unassembled WGS sequence"/>
</dbReference>
<keyword evidence="3" id="KW-1185">Reference proteome</keyword>
<comment type="caution">
    <text evidence="2">The sequence shown here is derived from an EMBL/GenBank/DDBJ whole genome shotgun (WGS) entry which is preliminary data.</text>
</comment>
<dbReference type="EMBL" id="JAPNUD010000121">
    <property type="protein sequence ID" value="MDA0645080.1"/>
    <property type="molecule type" value="Genomic_DNA"/>
</dbReference>